<evidence type="ECO:0000256" key="5">
    <source>
        <dbReference type="ARBA" id="ARBA00035648"/>
    </source>
</evidence>
<keyword evidence="2" id="KW-0540">Nuclease</keyword>
<feature type="domain" description="Endoribonuclease YicC-like N-terminal" evidence="6">
    <location>
        <begin position="4"/>
        <end position="159"/>
    </location>
</feature>
<comment type="cofactor">
    <cofactor evidence="1">
        <name>a divalent metal cation</name>
        <dbReference type="ChEBI" id="CHEBI:60240"/>
    </cofactor>
</comment>
<proteinExistence type="inferred from homology"/>
<gene>
    <name evidence="8" type="ORF">DI565_04930</name>
</gene>
<sequence length="296" mass="31719">MPLASMTGFARASGALGSTRWTWEIRSVNSKGLDVRLRTPPQCDEVEQAARVAVQARLKRGSIQATLTIERPQGEVEARLNEGALAAVLAAAAAVAERLPNAAPPTVDGILSQRGVVEIVEREETGDERAAVMGATIADFAGAIEDLVVARAREGAALETILKERLSAIEDLTARADACPGRSPEAVRKRLAEQMEALFGTGAALDPDRLHQEAMLLATRADVREELDRLVSHVEAARALIAEGGAVGRRLDFLAQEFGRESNTLCAKSNDRALTAIGLELKAVVEQFREQVQNVE</sequence>
<dbReference type="InterPro" id="IPR013527">
    <property type="entry name" value="YicC-like_N"/>
</dbReference>
<protein>
    <submittedName>
        <fullName evidence="8">YicC family protein</fullName>
    </submittedName>
</protein>
<evidence type="ECO:0000313" key="8">
    <source>
        <dbReference type="EMBL" id="PZQ18058.1"/>
    </source>
</evidence>
<evidence type="ECO:0000259" key="6">
    <source>
        <dbReference type="Pfam" id="PF03755"/>
    </source>
</evidence>
<dbReference type="Proteomes" id="UP000249577">
    <property type="component" value="Unassembled WGS sequence"/>
</dbReference>
<feature type="domain" description="Endoribonuclease YicC-like C-terminal" evidence="7">
    <location>
        <begin position="183"/>
        <end position="296"/>
    </location>
</feature>
<evidence type="ECO:0000256" key="1">
    <source>
        <dbReference type="ARBA" id="ARBA00001968"/>
    </source>
</evidence>
<dbReference type="NCBIfam" id="TIGR00255">
    <property type="entry name" value="YicC/YloC family endoribonuclease"/>
    <property type="match status" value="1"/>
</dbReference>
<dbReference type="GO" id="GO:0004521">
    <property type="term" value="F:RNA endonuclease activity"/>
    <property type="evidence" value="ECO:0007669"/>
    <property type="project" value="InterPro"/>
</dbReference>
<dbReference type="EMBL" id="QFPN01000002">
    <property type="protein sequence ID" value="PZQ18058.1"/>
    <property type="molecule type" value="Genomic_DNA"/>
</dbReference>
<accession>A0A2W5KRK6</accession>
<evidence type="ECO:0000256" key="3">
    <source>
        <dbReference type="ARBA" id="ARBA00022759"/>
    </source>
</evidence>
<keyword evidence="3" id="KW-0255">Endonuclease</keyword>
<dbReference type="Pfam" id="PF03755">
    <property type="entry name" value="YicC-like_N"/>
    <property type="match status" value="1"/>
</dbReference>
<dbReference type="PANTHER" id="PTHR30636:SF3">
    <property type="entry name" value="UPF0701 PROTEIN YICC"/>
    <property type="match status" value="1"/>
</dbReference>
<dbReference type="GO" id="GO:0016787">
    <property type="term" value="F:hydrolase activity"/>
    <property type="evidence" value="ECO:0007669"/>
    <property type="project" value="UniProtKB-KW"/>
</dbReference>
<evidence type="ECO:0000313" key="9">
    <source>
        <dbReference type="Proteomes" id="UP000249577"/>
    </source>
</evidence>
<organism evidence="8 9">
    <name type="scientific">Ancylobacter novellus</name>
    <name type="common">Thiobacillus novellus</name>
    <dbReference type="NCBI Taxonomy" id="921"/>
    <lineage>
        <taxon>Bacteria</taxon>
        <taxon>Pseudomonadati</taxon>
        <taxon>Pseudomonadota</taxon>
        <taxon>Alphaproteobacteria</taxon>
        <taxon>Hyphomicrobiales</taxon>
        <taxon>Xanthobacteraceae</taxon>
        <taxon>Ancylobacter</taxon>
    </lineage>
</organism>
<name>A0A2W5KRK6_ANCNO</name>
<keyword evidence="4" id="KW-0378">Hydrolase</keyword>
<dbReference type="Pfam" id="PF08340">
    <property type="entry name" value="YicC-like_C"/>
    <property type="match status" value="1"/>
</dbReference>
<evidence type="ECO:0000256" key="4">
    <source>
        <dbReference type="ARBA" id="ARBA00022801"/>
    </source>
</evidence>
<dbReference type="AlphaFoldDB" id="A0A2W5KRK6"/>
<evidence type="ECO:0000256" key="2">
    <source>
        <dbReference type="ARBA" id="ARBA00022722"/>
    </source>
</evidence>
<comment type="similarity">
    <text evidence="5">Belongs to the YicC/YloC family.</text>
</comment>
<dbReference type="InterPro" id="IPR013551">
    <property type="entry name" value="YicC-like_C"/>
</dbReference>
<comment type="caution">
    <text evidence="8">The sequence shown here is derived from an EMBL/GenBank/DDBJ whole genome shotgun (WGS) entry which is preliminary data.</text>
</comment>
<evidence type="ECO:0000259" key="7">
    <source>
        <dbReference type="Pfam" id="PF08340"/>
    </source>
</evidence>
<dbReference type="PANTHER" id="PTHR30636">
    <property type="entry name" value="UPF0701 PROTEIN YICC"/>
    <property type="match status" value="1"/>
</dbReference>
<reference evidence="8 9" key="1">
    <citation type="submission" date="2017-08" db="EMBL/GenBank/DDBJ databases">
        <title>Infants hospitalized years apart are colonized by the same room-sourced microbial strains.</title>
        <authorList>
            <person name="Brooks B."/>
            <person name="Olm M.R."/>
            <person name="Firek B.A."/>
            <person name="Baker R."/>
            <person name="Thomas B.C."/>
            <person name="Morowitz M.J."/>
            <person name="Banfield J.F."/>
        </authorList>
    </citation>
    <scope>NUCLEOTIDE SEQUENCE [LARGE SCALE GENOMIC DNA]</scope>
    <source>
        <strain evidence="8">S2_005_003_R2_43</strain>
    </source>
</reference>
<dbReference type="InterPro" id="IPR005229">
    <property type="entry name" value="YicC/YloC-like"/>
</dbReference>